<dbReference type="Proteomes" id="UP000018808">
    <property type="component" value="Segment"/>
</dbReference>
<proteinExistence type="predicted"/>
<protein>
    <submittedName>
        <fullName evidence="1">Uncharacterized protein</fullName>
    </submittedName>
</protein>
<keyword evidence="2" id="KW-1185">Reference proteome</keyword>
<organism evidence="1 2">
    <name type="scientific">Synechococcus phage ACG-2014h</name>
    <dbReference type="NCBI Taxonomy" id="1340810"/>
    <lineage>
        <taxon>Viruses</taxon>
        <taxon>Duplodnaviria</taxon>
        <taxon>Heunggongvirae</taxon>
        <taxon>Uroviricota</taxon>
        <taxon>Caudoviricetes</taxon>
        <taxon>Pantevenvirales</taxon>
        <taxon>Kyanoviridae</taxon>
        <taxon>Sedonavirus</taxon>
        <taxon>Sedonavirus tusconh</taxon>
    </lineage>
</organism>
<evidence type="ECO:0000313" key="2">
    <source>
        <dbReference type="Proteomes" id="UP000018808"/>
    </source>
</evidence>
<reference evidence="1 2" key="1">
    <citation type="journal article" date="2014" name="Nature">
        <title>Viral tagging reveals discrete populations in Synechococcus viral genome sequence space.</title>
        <authorList>
            <person name="Deng L."/>
            <person name="Ignacio Espinoza J.C."/>
            <person name="Gregory A.C."/>
            <person name="Poulos B.T."/>
            <person name="Weitz J.S."/>
            <person name="Hugenholtz P."/>
            <person name="Sullivan M.B."/>
        </authorList>
    </citation>
    <scope>NUCLEOTIDE SEQUENCE [LARGE SCALE GENOMIC DNA]</scope>
</reference>
<dbReference type="EMBL" id="KF156338">
    <property type="protein sequence ID" value="AHB80598.1"/>
    <property type="molecule type" value="Genomic_DNA"/>
</dbReference>
<name>V5USG0_9CAUD</name>
<dbReference type="RefSeq" id="YP_009008318.1">
    <property type="nucleotide sequence ID" value="NC_023587.1"/>
</dbReference>
<accession>V5USG0</accession>
<dbReference type="KEGG" id="vg:18504760"/>
<dbReference type="OrthoDB" id="9638at10239"/>
<gene>
    <name evidence="1" type="ORF">S-MbCM7_184</name>
</gene>
<sequence length="256" mass="27848">MDIPDIKIKGGDIDIVRIPFTPDYLLEPSQALQVPVPITNQIGVPIIDIPGCVEAHEVNENNMLEGDDPKGVKVFCDGQVPSFNPIDYNKENLKFTGEAEVPPVRPPKAPEVKPPEVPKNITTAEVECPTKVQQAQEPVGTLVEGFRKEVVGYKLIDKTCVQITEPVSLPTQIVAGLPSGGQVMQVGGIAIIATTSALLAKPLADLLLKVVKPTVKKVIKKIAAIRGKNVKVESLRERQGQQRQRNKAIRILKGRE</sequence>
<evidence type="ECO:0000313" key="1">
    <source>
        <dbReference type="EMBL" id="AHB80598.1"/>
    </source>
</evidence>
<dbReference type="GeneID" id="18504760"/>